<accession>A0A4Q9GIS0</accession>
<keyword evidence="4" id="KW-1185">Reference proteome</keyword>
<evidence type="ECO:0000313" key="4">
    <source>
        <dbReference type="Proteomes" id="UP000291613"/>
    </source>
</evidence>
<dbReference type="CDD" id="cd18720">
    <property type="entry name" value="PIN_YqxD-like"/>
    <property type="match status" value="1"/>
</dbReference>
<gene>
    <name evidence="3" type="ORF">EYR15_07490</name>
</gene>
<reference evidence="3 4" key="1">
    <citation type="submission" date="2019-02" db="EMBL/GenBank/DDBJ databases">
        <title>Hansschlegelia quercus sp. nov., a novel methylotrophic bacterium from buds of oak (Quercus robur L.).</title>
        <authorList>
            <person name="Agafonova N.V."/>
            <person name="Kaparullina E.N."/>
            <person name="Grouzdev D.S."/>
            <person name="Doronina N.V."/>
        </authorList>
    </citation>
    <scope>NUCLEOTIDE SEQUENCE [LARGE SCALE GENOMIC DNA]</scope>
    <source>
        <strain evidence="3 4">Dub</strain>
    </source>
</reference>
<dbReference type="OrthoDB" id="9798918at2"/>
<dbReference type="HAMAP" id="MF_00489">
    <property type="entry name" value="UPF0178"/>
    <property type="match status" value="1"/>
</dbReference>
<dbReference type="NCBIfam" id="NF001095">
    <property type="entry name" value="PRK00124.1"/>
    <property type="match status" value="1"/>
</dbReference>
<dbReference type="PANTHER" id="PTHR35146:SF1">
    <property type="entry name" value="UPF0178 PROTEIN YAII"/>
    <property type="match status" value="1"/>
</dbReference>
<dbReference type="Pfam" id="PF02639">
    <property type="entry name" value="DUF188"/>
    <property type="match status" value="1"/>
</dbReference>
<evidence type="ECO:0000313" key="3">
    <source>
        <dbReference type="EMBL" id="TBN54002.1"/>
    </source>
</evidence>
<dbReference type="Proteomes" id="UP000291613">
    <property type="component" value="Unassembled WGS sequence"/>
</dbReference>
<dbReference type="RefSeq" id="WP_131003272.1">
    <property type="nucleotide sequence ID" value="NZ_JBHSZR010000003.1"/>
</dbReference>
<dbReference type="InterPro" id="IPR003791">
    <property type="entry name" value="UPF0178"/>
</dbReference>
<protein>
    <recommendedName>
        <fullName evidence="2">UPF0178 protein EYR15_07490</fullName>
    </recommendedName>
</protein>
<evidence type="ECO:0000256" key="1">
    <source>
        <dbReference type="ARBA" id="ARBA00008522"/>
    </source>
</evidence>
<dbReference type="PANTHER" id="PTHR35146">
    <property type="entry name" value="UPF0178 PROTEIN YAII"/>
    <property type="match status" value="1"/>
</dbReference>
<sequence>METAGLSEGRITPTLYVDGDACPVKDEVYRVAERHDLDVVVVANRFMVTPRGGRVRLQLVPEGPDVADDWIAEAIRPHDVAITADIPLAARCLAKGAAAIGTTGRPFTSASIGSALASRELMSHLREIGEITGGPKSFRPADRSRFLQELEHAIQRAKRSLGTSA</sequence>
<proteinExistence type="inferred from homology"/>
<comment type="caution">
    <text evidence="3">The sequence shown here is derived from an EMBL/GenBank/DDBJ whole genome shotgun (WGS) entry which is preliminary data.</text>
</comment>
<comment type="similarity">
    <text evidence="1 2">Belongs to the UPF0178 family.</text>
</comment>
<dbReference type="AlphaFoldDB" id="A0A4Q9GIS0"/>
<dbReference type="EMBL" id="SIUB01000003">
    <property type="protein sequence ID" value="TBN54002.1"/>
    <property type="molecule type" value="Genomic_DNA"/>
</dbReference>
<organism evidence="3 4">
    <name type="scientific">Hansschlegelia quercus</name>
    <dbReference type="NCBI Taxonomy" id="2528245"/>
    <lineage>
        <taxon>Bacteria</taxon>
        <taxon>Pseudomonadati</taxon>
        <taxon>Pseudomonadota</taxon>
        <taxon>Alphaproteobacteria</taxon>
        <taxon>Hyphomicrobiales</taxon>
        <taxon>Methylopilaceae</taxon>
        <taxon>Hansschlegelia</taxon>
    </lineage>
</organism>
<evidence type="ECO:0000256" key="2">
    <source>
        <dbReference type="HAMAP-Rule" id="MF_00489"/>
    </source>
</evidence>
<name>A0A4Q9GIS0_9HYPH</name>